<name>A0A183MTF6_9TREM</name>
<sequence>MGIRQIKRGEAAGPENIPAEFFVSPEHNNKPRLMDTFKRRLKIDNQHIYRELIMMMLIGFVFSSDLASIHLSINYQLIIVETEDIIRQLPFKG</sequence>
<keyword evidence="2" id="KW-1185">Reference proteome</keyword>
<gene>
    <name evidence="1" type="ORF">SMRZ_LOCUS19331</name>
</gene>
<dbReference type="AlphaFoldDB" id="A0A183MTF6"/>
<organism evidence="1 2">
    <name type="scientific">Schistosoma margrebowiei</name>
    <dbReference type="NCBI Taxonomy" id="48269"/>
    <lineage>
        <taxon>Eukaryota</taxon>
        <taxon>Metazoa</taxon>
        <taxon>Spiralia</taxon>
        <taxon>Lophotrochozoa</taxon>
        <taxon>Platyhelminthes</taxon>
        <taxon>Trematoda</taxon>
        <taxon>Digenea</taxon>
        <taxon>Strigeidida</taxon>
        <taxon>Schistosomatoidea</taxon>
        <taxon>Schistosomatidae</taxon>
        <taxon>Schistosoma</taxon>
    </lineage>
</organism>
<protein>
    <submittedName>
        <fullName evidence="1">Uncharacterized protein</fullName>
    </submittedName>
</protein>
<accession>A0A183MTF6</accession>
<proteinExistence type="predicted"/>
<dbReference type="EMBL" id="UZAI01017932">
    <property type="protein sequence ID" value="VDP31250.1"/>
    <property type="molecule type" value="Genomic_DNA"/>
</dbReference>
<evidence type="ECO:0000313" key="1">
    <source>
        <dbReference type="EMBL" id="VDP31250.1"/>
    </source>
</evidence>
<evidence type="ECO:0000313" key="2">
    <source>
        <dbReference type="Proteomes" id="UP000277204"/>
    </source>
</evidence>
<reference evidence="1 2" key="1">
    <citation type="submission" date="2018-11" db="EMBL/GenBank/DDBJ databases">
        <authorList>
            <consortium name="Pathogen Informatics"/>
        </authorList>
    </citation>
    <scope>NUCLEOTIDE SEQUENCE [LARGE SCALE GENOMIC DNA]</scope>
    <source>
        <strain evidence="1 2">Zambia</strain>
    </source>
</reference>
<dbReference type="Proteomes" id="UP000277204">
    <property type="component" value="Unassembled WGS sequence"/>
</dbReference>